<organism evidence="1">
    <name type="scientific">marine metagenome</name>
    <dbReference type="NCBI Taxonomy" id="408172"/>
    <lineage>
        <taxon>unclassified sequences</taxon>
        <taxon>metagenomes</taxon>
        <taxon>ecological metagenomes</taxon>
    </lineage>
</organism>
<gene>
    <name evidence="1" type="ORF">METZ01_LOCUS109446</name>
</gene>
<proteinExistence type="predicted"/>
<evidence type="ECO:0000313" key="1">
    <source>
        <dbReference type="EMBL" id="SVA56592.1"/>
    </source>
</evidence>
<accession>A0A381WW87</accession>
<protein>
    <submittedName>
        <fullName evidence="1">Uncharacterized protein</fullName>
    </submittedName>
</protein>
<dbReference type="AlphaFoldDB" id="A0A381WW87"/>
<reference evidence="1" key="1">
    <citation type="submission" date="2018-05" db="EMBL/GenBank/DDBJ databases">
        <authorList>
            <person name="Lanie J.A."/>
            <person name="Ng W.-L."/>
            <person name="Kazmierczak K.M."/>
            <person name="Andrzejewski T.M."/>
            <person name="Davidsen T.M."/>
            <person name="Wayne K.J."/>
            <person name="Tettelin H."/>
            <person name="Glass J.I."/>
            <person name="Rusch D."/>
            <person name="Podicherti R."/>
            <person name="Tsui H.-C.T."/>
            <person name="Winkler M.E."/>
        </authorList>
    </citation>
    <scope>NUCLEOTIDE SEQUENCE</scope>
</reference>
<name>A0A381WW87_9ZZZZ</name>
<dbReference type="EMBL" id="UINC01013043">
    <property type="protein sequence ID" value="SVA56592.1"/>
    <property type="molecule type" value="Genomic_DNA"/>
</dbReference>
<sequence length="28" mass="2876">MSGFRLVADGSYLAEVGGEACSLMSLLV</sequence>